<protein>
    <submittedName>
        <fullName evidence="1">Uncharacterized protein</fullName>
    </submittedName>
</protein>
<dbReference type="Proteomes" id="UP001244295">
    <property type="component" value="Unassembled WGS sequence"/>
</dbReference>
<accession>A0AAW8DQT5</accession>
<dbReference type="EMBL" id="JAUSRR010000002">
    <property type="protein sequence ID" value="MDP9921866.1"/>
    <property type="molecule type" value="Genomic_DNA"/>
</dbReference>
<name>A0AAW8DQT5_9BURK</name>
<organism evidence="1 2">
    <name type="scientific">Variovorax boronicumulans</name>
    <dbReference type="NCBI Taxonomy" id="436515"/>
    <lineage>
        <taxon>Bacteria</taxon>
        <taxon>Pseudomonadati</taxon>
        <taxon>Pseudomonadota</taxon>
        <taxon>Betaproteobacteria</taxon>
        <taxon>Burkholderiales</taxon>
        <taxon>Comamonadaceae</taxon>
        <taxon>Variovorax</taxon>
    </lineage>
</organism>
<gene>
    <name evidence="1" type="ORF">J2W25_000881</name>
</gene>
<proteinExistence type="predicted"/>
<dbReference type="AlphaFoldDB" id="A0AAW8DQT5"/>
<reference evidence="1" key="1">
    <citation type="submission" date="2023-07" db="EMBL/GenBank/DDBJ databases">
        <title>Sorghum-associated microbial communities from plants grown in Nebraska, USA.</title>
        <authorList>
            <person name="Schachtman D."/>
        </authorList>
    </citation>
    <scope>NUCLEOTIDE SEQUENCE</scope>
    <source>
        <strain evidence="1">DS2795</strain>
    </source>
</reference>
<comment type="caution">
    <text evidence="1">The sequence shown here is derived from an EMBL/GenBank/DDBJ whole genome shotgun (WGS) entry which is preliminary data.</text>
</comment>
<dbReference type="RefSeq" id="WP_307635857.1">
    <property type="nucleotide sequence ID" value="NZ_JAUSRR010000002.1"/>
</dbReference>
<evidence type="ECO:0000313" key="1">
    <source>
        <dbReference type="EMBL" id="MDP9921866.1"/>
    </source>
</evidence>
<evidence type="ECO:0000313" key="2">
    <source>
        <dbReference type="Proteomes" id="UP001244295"/>
    </source>
</evidence>
<sequence length="62" mass="7402">MPHEFKPPKSPPAERGDWFKVAAMHFARMETDEEYRNEVKRRTYRLDAFPPHVTQEKSQADN</sequence>